<dbReference type="AlphaFoldDB" id="A0A2Z5QYT0"/>
<keyword evidence="1" id="KW-0808">Transferase</keyword>
<evidence type="ECO:0000313" key="1">
    <source>
        <dbReference type="EMBL" id="BAV87394.1"/>
    </source>
</evidence>
<dbReference type="EMBL" id="AP017895">
    <property type="protein sequence ID" value="BAV87394.1"/>
    <property type="molecule type" value="Genomic_DNA"/>
</dbReference>
<reference evidence="1 2" key="1">
    <citation type="submission" date="2016-10" db="EMBL/GenBank/DDBJ databases">
        <title>Genome sequence of Rothia aeria strain JCM11412.</title>
        <authorList>
            <person name="Nambu T."/>
        </authorList>
    </citation>
    <scope>NUCLEOTIDE SEQUENCE [LARGE SCALE GENOMIC DNA]</scope>
    <source>
        <strain evidence="1 2">JCM 11412</strain>
    </source>
</reference>
<dbReference type="GO" id="GO:0016301">
    <property type="term" value="F:kinase activity"/>
    <property type="evidence" value="ECO:0007669"/>
    <property type="project" value="UniProtKB-KW"/>
</dbReference>
<organism evidence="1 2">
    <name type="scientific">Rothia aeria</name>
    <dbReference type="NCBI Taxonomy" id="172042"/>
    <lineage>
        <taxon>Bacteria</taxon>
        <taxon>Bacillati</taxon>
        <taxon>Actinomycetota</taxon>
        <taxon>Actinomycetes</taxon>
        <taxon>Micrococcales</taxon>
        <taxon>Micrococcaceae</taxon>
        <taxon>Rothia</taxon>
    </lineage>
</organism>
<proteinExistence type="predicted"/>
<gene>
    <name evidence="1" type="ORF">RA11412_1095</name>
</gene>
<accession>A0A2Z5QYT0</accession>
<protein>
    <submittedName>
        <fullName evidence="1">4-diphosphocytidyl-2-C-methyl-D-erythritol kinase</fullName>
    </submittedName>
</protein>
<dbReference type="GeneID" id="93862876"/>
<evidence type="ECO:0000313" key="2">
    <source>
        <dbReference type="Proteomes" id="UP000250241"/>
    </source>
</evidence>
<sequence>MAILVEDAPTADELAAALRRRGRFAIATQTPAEIAEELPYST</sequence>
<dbReference type="KEGG" id="raj:RA11412_1095"/>
<dbReference type="Proteomes" id="UP000250241">
    <property type="component" value="Chromosome"/>
</dbReference>
<keyword evidence="2" id="KW-1185">Reference proteome</keyword>
<keyword evidence="1" id="KW-0418">Kinase</keyword>
<dbReference type="RefSeq" id="WP_236588926.1">
    <property type="nucleotide sequence ID" value="NZ_CBDEQU010000031.1"/>
</dbReference>
<name>A0A2Z5QYT0_9MICC</name>